<dbReference type="InterPro" id="IPR036452">
    <property type="entry name" value="Ribo_hydro-like"/>
</dbReference>
<evidence type="ECO:0000256" key="1">
    <source>
        <dbReference type="ARBA" id="ARBA00009176"/>
    </source>
</evidence>
<comment type="caution">
    <text evidence="3">The sequence shown here is derived from an EMBL/GenBank/DDBJ whole genome shotgun (WGS) entry which is preliminary data.</text>
</comment>
<gene>
    <name evidence="3" type="ORF">CCMP2556_LOCUS28506</name>
</gene>
<evidence type="ECO:0000259" key="2">
    <source>
        <dbReference type="Pfam" id="PF01156"/>
    </source>
</evidence>
<feature type="domain" description="Inosine/uridine-preferring nucleoside hydrolase" evidence="2">
    <location>
        <begin position="53"/>
        <end position="342"/>
    </location>
</feature>
<dbReference type="Gene3D" id="3.90.245.10">
    <property type="entry name" value="Ribonucleoside hydrolase-like"/>
    <property type="match status" value="1"/>
</dbReference>
<comment type="similarity">
    <text evidence="1">Belongs to the IUNH family.</text>
</comment>
<reference evidence="3 4" key="1">
    <citation type="submission" date="2024-02" db="EMBL/GenBank/DDBJ databases">
        <authorList>
            <person name="Chen Y."/>
            <person name="Shah S."/>
            <person name="Dougan E. K."/>
            <person name="Thang M."/>
            <person name="Chan C."/>
        </authorList>
    </citation>
    <scope>NUCLEOTIDE SEQUENCE [LARGE SCALE GENOMIC DNA]</scope>
</reference>
<dbReference type="EMBL" id="CAXAMN010021313">
    <property type="protein sequence ID" value="CAK9057840.1"/>
    <property type="molecule type" value="Genomic_DNA"/>
</dbReference>
<dbReference type="Proteomes" id="UP001642484">
    <property type="component" value="Unassembled WGS sequence"/>
</dbReference>
<name>A0ABP0N237_9DINO</name>
<sequence length="357" mass="39060">GPKRRWGRVAAGTADEKKAAGYFTSGSGVSQPRSHTNAVEKLPVCNAQAKTNVIFDMETGDPDDVLTLLLLASHPNVNLRAVTITPGSMEQVALVLWMLKEIQLPEVRVGAQEWPKNAEKKCVRGKFYDSFGRIPEHLVEGIESAEQVLLESCDQDTTLLTGGPLHNLGCVLGVPGFTLGRWVAQGGFAGEGVVPSELQLEKFAGKRTCQTWNFNGNISAAEAALESTCILRKVLVSKNVCHRAVYDNRFHLDFVQALEQSERIAAQTTRAVALKLLCSAMQAYRRGEGKKLHDPLAMAAVVDETVCSFREVRVIRDKQGWGSVPDTGTNTWISIDYDDERFRQILLGSGPMHDVAA</sequence>
<protein>
    <recommendedName>
        <fullName evidence="2">Inosine/uridine-preferring nucleoside hydrolase domain-containing protein</fullName>
    </recommendedName>
</protein>
<feature type="non-terminal residue" evidence="3">
    <location>
        <position position="1"/>
    </location>
</feature>
<dbReference type="SUPFAM" id="SSF53590">
    <property type="entry name" value="Nucleoside hydrolase"/>
    <property type="match status" value="1"/>
</dbReference>
<dbReference type="Pfam" id="PF01156">
    <property type="entry name" value="IU_nuc_hydro"/>
    <property type="match status" value="1"/>
</dbReference>
<accession>A0ABP0N237</accession>
<organism evidence="3 4">
    <name type="scientific">Durusdinium trenchii</name>
    <dbReference type="NCBI Taxonomy" id="1381693"/>
    <lineage>
        <taxon>Eukaryota</taxon>
        <taxon>Sar</taxon>
        <taxon>Alveolata</taxon>
        <taxon>Dinophyceae</taxon>
        <taxon>Suessiales</taxon>
        <taxon>Symbiodiniaceae</taxon>
        <taxon>Durusdinium</taxon>
    </lineage>
</organism>
<evidence type="ECO:0000313" key="3">
    <source>
        <dbReference type="EMBL" id="CAK9057840.1"/>
    </source>
</evidence>
<dbReference type="InterPro" id="IPR001910">
    <property type="entry name" value="Inosine/uridine_hydrolase_dom"/>
</dbReference>
<proteinExistence type="inferred from homology"/>
<keyword evidence="4" id="KW-1185">Reference proteome</keyword>
<evidence type="ECO:0000313" key="4">
    <source>
        <dbReference type="Proteomes" id="UP001642484"/>
    </source>
</evidence>